<dbReference type="InterPro" id="IPR029052">
    <property type="entry name" value="Metallo-depent_PP-like"/>
</dbReference>
<dbReference type="OrthoDB" id="9675250at2759"/>
<evidence type="ECO:0000313" key="3">
    <source>
        <dbReference type="Proteomes" id="UP000591131"/>
    </source>
</evidence>
<dbReference type="AlphaFoldDB" id="A0A7J6L802"/>
<protein>
    <recommendedName>
        <fullName evidence="1">Calcineurin-like phosphoesterase domain-containing protein</fullName>
    </recommendedName>
</protein>
<dbReference type="PANTHER" id="PTHR16509:SF1">
    <property type="entry name" value="MANGANESE-DEPENDENT ADP-RIBOSE_CDP-ALCOHOL DIPHOSPHATASE"/>
    <property type="match status" value="1"/>
</dbReference>
<dbReference type="InterPro" id="IPR004843">
    <property type="entry name" value="Calcineurin-like_PHP"/>
</dbReference>
<organism evidence="2 3">
    <name type="scientific">Perkinsus chesapeaki</name>
    <name type="common">Clam parasite</name>
    <name type="synonym">Perkinsus andrewsi</name>
    <dbReference type="NCBI Taxonomy" id="330153"/>
    <lineage>
        <taxon>Eukaryota</taxon>
        <taxon>Sar</taxon>
        <taxon>Alveolata</taxon>
        <taxon>Perkinsozoa</taxon>
        <taxon>Perkinsea</taxon>
        <taxon>Perkinsida</taxon>
        <taxon>Perkinsidae</taxon>
        <taxon>Perkinsus</taxon>
    </lineage>
</organism>
<dbReference type="Pfam" id="PF00149">
    <property type="entry name" value="Metallophos"/>
    <property type="match status" value="1"/>
</dbReference>
<evidence type="ECO:0000259" key="1">
    <source>
        <dbReference type="Pfam" id="PF00149"/>
    </source>
</evidence>
<gene>
    <name evidence="2" type="ORF">FOL47_009476</name>
</gene>
<dbReference type="GO" id="GO:0047734">
    <property type="term" value="F:CDP-glycerol diphosphatase activity"/>
    <property type="evidence" value="ECO:0007669"/>
    <property type="project" value="TreeGrafter"/>
</dbReference>
<dbReference type="GO" id="GO:0047631">
    <property type="term" value="F:ADP-ribose diphosphatase activity"/>
    <property type="evidence" value="ECO:0007669"/>
    <property type="project" value="TreeGrafter"/>
</dbReference>
<proteinExistence type="predicted"/>
<dbReference type="Proteomes" id="UP000591131">
    <property type="component" value="Unassembled WGS sequence"/>
</dbReference>
<feature type="domain" description="Calcineurin-like phosphoesterase" evidence="1">
    <location>
        <begin position="89"/>
        <end position="349"/>
    </location>
</feature>
<dbReference type="EMBL" id="JAAPAO010000663">
    <property type="protein sequence ID" value="KAF4655338.1"/>
    <property type="molecule type" value="Genomic_DNA"/>
</dbReference>
<dbReference type="GO" id="GO:0008663">
    <property type="term" value="F:2',3'-cyclic-nucleotide 2'-phosphodiesterase activity"/>
    <property type="evidence" value="ECO:0007669"/>
    <property type="project" value="TreeGrafter"/>
</dbReference>
<dbReference type="Gene3D" id="3.60.21.10">
    <property type="match status" value="2"/>
</dbReference>
<dbReference type="PANTHER" id="PTHR16509">
    <property type="match status" value="1"/>
</dbReference>
<dbReference type="SUPFAM" id="SSF56300">
    <property type="entry name" value="Metallo-dependent phosphatases"/>
    <property type="match status" value="1"/>
</dbReference>
<accession>A0A7J6L802</accession>
<comment type="caution">
    <text evidence="2">The sequence shown here is derived from an EMBL/GenBank/DDBJ whole genome shotgun (WGS) entry which is preliminary data.</text>
</comment>
<evidence type="ECO:0000313" key="2">
    <source>
        <dbReference type="EMBL" id="KAF4655338.1"/>
    </source>
</evidence>
<keyword evidence="3" id="KW-1185">Reference proteome</keyword>
<sequence>MVSSGPLCAASTADASGAATVAAAAAGQDAACRFGVIADVQYADKDDAYNFAKTRLRQVPTSGWANHKVEASFFIRFFKWRVSLHYRKTAKTLGNAVEWWNSFQSPKVDFVLNLADLIDGHNRGTNTQKEAMATVLQELDKLDCRDKLVNMVGNHELYCFTRSALSEPQVFPPSHLPYSLTRPETLPDSEYPTCDPSTFYFSFVACPGWRVVILDPYDLSVMREGGGRHGIELLKGNGLDPEGTALCQSHNPNDIGIQKDFFQGLQGLDSRWVPFNGGFGKEQIAWLRNLLKGCHESNTNVIICSHVVIHPDATFDSNCRTLAWNYDDVLNAMYEYPCTKLVLCGHLHREVYHCDDHGIHHLSLPSPMEWDADKCAITCDILSSGNVQVFGSGGVKDRYFDCHNQS</sequence>
<dbReference type="GO" id="GO:0030145">
    <property type="term" value="F:manganese ion binding"/>
    <property type="evidence" value="ECO:0007669"/>
    <property type="project" value="TreeGrafter"/>
</dbReference>
<reference evidence="2 3" key="1">
    <citation type="submission" date="2020-04" db="EMBL/GenBank/DDBJ databases">
        <title>Perkinsus chesapeaki whole genome sequence.</title>
        <authorList>
            <person name="Bogema D.R."/>
        </authorList>
    </citation>
    <scope>NUCLEOTIDE SEQUENCE [LARGE SCALE GENOMIC DNA]</scope>
    <source>
        <strain evidence="2">ATCC PRA-425</strain>
    </source>
</reference>
<name>A0A7J6L802_PERCH</name>